<protein>
    <submittedName>
        <fullName evidence="2">Hydantoinase B/oxoprolinase</fullName>
    </submittedName>
</protein>
<evidence type="ECO:0000313" key="2">
    <source>
        <dbReference type="EMBL" id="ELY37705.1"/>
    </source>
</evidence>
<dbReference type="eggNOG" id="arCOG01512">
    <property type="taxonomic scope" value="Archaea"/>
</dbReference>
<dbReference type="GO" id="GO:0006749">
    <property type="term" value="P:glutathione metabolic process"/>
    <property type="evidence" value="ECO:0007669"/>
    <property type="project" value="TreeGrafter"/>
</dbReference>
<dbReference type="InterPro" id="IPR045079">
    <property type="entry name" value="Oxoprolinase-like"/>
</dbReference>
<sequence length="757" mass="85269">MPPQQDQLNDRVRTEQERINEKIGTNEGIGWNGESVREMLETAENQYEETGHCYGIEELQLKNETPIEYEKIFSQLRGGLVNARETALNISASPIVKEIGELSFMLYTPEGDSVALSTGIIVHVHTTSDAIKWMIRHDYEDNPGIEPGDIFCNNDPHIGDVHNTDVQTIVPVFWEGELIAWAAGVTHEVDIGASSPGGDPVGPTSRYDDGFDIPAMKIGENDRLNADYEKRAEMGVRTPELWKLDERCRLAGCHMVRDAVHSLIEEEGVDTYKQFVREVIEDGRRDFKQRIKELTVPGRYQAPTFTDVPLEGEQGLPKRSANNDMMHAPLEVEIESDGSFELDFDGSDAQGEHVFNCTPSALQGAIWVLLTQTIIPNDKINDGAYYATETSAPDGAWCNPDTVRAATADAWHFLRPSLSGMIRSLSRSFNARGYVEEMASSYGDTANYFQGEGTDMFGQPFATLNFELSSQGFGARGFTDGFDAAYAMWNPEADLGEVEVWELLEPALYLGRTLKPNSAGMGKYRGGSAFESVRMAWGTDELYLQNNGNALAFNSPGMFGGYPSSTGYIHNVRDTDMEERIENRDKYPVRDGTPEDSQMFDLVEGEDRQFEERGTSLLEEYDERDLYLSVNRGGAGLGDPLERSVELIEEDLNEEHVQQKYAERVYGTHVKEVGDGEYEVDPEKTASKRDRIREQRGEEAIPVDEWLEQRREDVVEGNFIPVVKKTYNESLELSDEWDDHFRSFWDLPADFTFEMED</sequence>
<dbReference type="InterPro" id="IPR003692">
    <property type="entry name" value="Hydantoinase_B"/>
</dbReference>
<comment type="caution">
    <text evidence="2">The sequence shown here is derived from an EMBL/GenBank/DDBJ whole genome shotgun (WGS) entry which is preliminary data.</text>
</comment>
<dbReference type="GO" id="GO:0005829">
    <property type="term" value="C:cytosol"/>
    <property type="evidence" value="ECO:0007669"/>
    <property type="project" value="TreeGrafter"/>
</dbReference>
<dbReference type="PATRIC" id="fig|1114856.3.peg.4015"/>
<organism evidence="2 3">
    <name type="scientific">Natronorubrum tibetense GA33</name>
    <dbReference type="NCBI Taxonomy" id="1114856"/>
    <lineage>
        <taxon>Archaea</taxon>
        <taxon>Methanobacteriati</taxon>
        <taxon>Methanobacteriota</taxon>
        <taxon>Stenosarchaea group</taxon>
        <taxon>Halobacteria</taxon>
        <taxon>Halobacteriales</taxon>
        <taxon>Natrialbaceae</taxon>
        <taxon>Natronorubrum</taxon>
    </lineage>
</organism>
<dbReference type="AlphaFoldDB" id="L9VKG6"/>
<dbReference type="Pfam" id="PF02538">
    <property type="entry name" value="Hydantoinase_B"/>
    <property type="match status" value="1"/>
</dbReference>
<feature type="domain" description="Hydantoinase B/oxoprolinase" evidence="1">
    <location>
        <begin position="66"/>
        <end position="640"/>
    </location>
</feature>
<name>L9VKG6_9EURY</name>
<evidence type="ECO:0000313" key="3">
    <source>
        <dbReference type="Proteomes" id="UP000011599"/>
    </source>
</evidence>
<dbReference type="PANTHER" id="PTHR11365">
    <property type="entry name" value="5-OXOPROLINASE RELATED"/>
    <property type="match status" value="1"/>
</dbReference>
<proteinExistence type="predicted"/>
<dbReference type="STRING" id="1114856.GCA_000383975_04171"/>
<evidence type="ECO:0000259" key="1">
    <source>
        <dbReference type="Pfam" id="PF02538"/>
    </source>
</evidence>
<dbReference type="GO" id="GO:0017168">
    <property type="term" value="F:5-oxoprolinase (ATP-hydrolyzing) activity"/>
    <property type="evidence" value="ECO:0007669"/>
    <property type="project" value="TreeGrafter"/>
</dbReference>
<dbReference type="EMBL" id="AOHW01000045">
    <property type="protein sequence ID" value="ELY37705.1"/>
    <property type="molecule type" value="Genomic_DNA"/>
</dbReference>
<reference evidence="2 3" key="1">
    <citation type="journal article" date="2014" name="PLoS Genet.">
        <title>Phylogenetically driven sequencing of extremely halophilic archaea reveals strategies for static and dynamic osmo-response.</title>
        <authorList>
            <person name="Becker E.A."/>
            <person name="Seitzer P.M."/>
            <person name="Tritt A."/>
            <person name="Larsen D."/>
            <person name="Krusor M."/>
            <person name="Yao A.I."/>
            <person name="Wu D."/>
            <person name="Madern D."/>
            <person name="Eisen J.A."/>
            <person name="Darling A.E."/>
            <person name="Facciotti M.T."/>
        </authorList>
    </citation>
    <scope>NUCLEOTIDE SEQUENCE [LARGE SCALE GENOMIC DNA]</scope>
    <source>
        <strain evidence="2 3">GA33</strain>
    </source>
</reference>
<dbReference type="PANTHER" id="PTHR11365:SF23">
    <property type="entry name" value="HYPOTHETICAL 5-OXOPROLINASE (EUROFUNG)-RELATED"/>
    <property type="match status" value="1"/>
</dbReference>
<dbReference type="OrthoDB" id="8261at2157"/>
<accession>L9VKG6</accession>
<dbReference type="RefSeq" id="WP_006092010.1">
    <property type="nucleotide sequence ID" value="NZ_AOHW01000045.1"/>
</dbReference>
<gene>
    <name evidence="2" type="ORF">C496_19395</name>
</gene>
<dbReference type="Proteomes" id="UP000011599">
    <property type="component" value="Unassembled WGS sequence"/>
</dbReference>
<keyword evidence="3" id="KW-1185">Reference proteome</keyword>